<evidence type="ECO:0000313" key="2">
    <source>
        <dbReference type="EMBL" id="MDT0630593.1"/>
    </source>
</evidence>
<name>A0ABU3BMU0_9BACT</name>
<sequence length="148" mass="15330">MPLLRFLAARRGARRLAALTLDGARARAGRGAALLDEQDPGWAGRVDPGALALGDGQACVLGQLHGDYRRGLGRARVIDLSSAPGRFVSPVDLGFQAVGGLGGAAEALDYALLTRAWREAVAERRPTEAALRRPPTARAGRNAAAAAG</sequence>
<comment type="caution">
    <text evidence="2">The sequence shown here is derived from an EMBL/GenBank/DDBJ whole genome shotgun (WGS) entry which is preliminary data.</text>
</comment>
<evidence type="ECO:0000313" key="3">
    <source>
        <dbReference type="Proteomes" id="UP001267426"/>
    </source>
</evidence>
<reference evidence="2 3" key="1">
    <citation type="submission" date="2023-09" db="EMBL/GenBank/DDBJ databases">
        <authorList>
            <person name="Rey-Velasco X."/>
        </authorList>
    </citation>
    <scope>NUCLEOTIDE SEQUENCE [LARGE SCALE GENOMIC DNA]</scope>
    <source>
        <strain evidence="2 3">F394</strain>
    </source>
</reference>
<keyword evidence="3" id="KW-1185">Reference proteome</keyword>
<dbReference type="Proteomes" id="UP001267426">
    <property type="component" value="Unassembled WGS sequence"/>
</dbReference>
<protein>
    <submittedName>
        <fullName evidence="2">Uncharacterized protein</fullName>
    </submittedName>
</protein>
<organism evidence="2 3">
    <name type="scientific">Rubrivirga litoralis</name>
    <dbReference type="NCBI Taxonomy" id="3075598"/>
    <lineage>
        <taxon>Bacteria</taxon>
        <taxon>Pseudomonadati</taxon>
        <taxon>Rhodothermota</taxon>
        <taxon>Rhodothermia</taxon>
        <taxon>Rhodothermales</taxon>
        <taxon>Rubricoccaceae</taxon>
        <taxon>Rubrivirga</taxon>
    </lineage>
</organism>
<dbReference type="EMBL" id="JAVRHT010000003">
    <property type="protein sequence ID" value="MDT0630593.1"/>
    <property type="molecule type" value="Genomic_DNA"/>
</dbReference>
<accession>A0ABU3BMU0</accession>
<feature type="region of interest" description="Disordered" evidence="1">
    <location>
        <begin position="125"/>
        <end position="148"/>
    </location>
</feature>
<dbReference type="RefSeq" id="WP_311661801.1">
    <property type="nucleotide sequence ID" value="NZ_JAVRHT010000003.1"/>
</dbReference>
<gene>
    <name evidence="2" type="ORF">RM540_02430</name>
</gene>
<feature type="compositionally biased region" description="Low complexity" evidence="1">
    <location>
        <begin position="137"/>
        <end position="148"/>
    </location>
</feature>
<proteinExistence type="predicted"/>
<evidence type="ECO:0000256" key="1">
    <source>
        <dbReference type="SAM" id="MobiDB-lite"/>
    </source>
</evidence>